<dbReference type="Gene3D" id="1.10.357.10">
    <property type="entry name" value="Tetracycline Repressor, domain 2"/>
    <property type="match status" value="1"/>
</dbReference>
<organism evidence="4 5">
    <name type="scientific">Aeromicrobium piscarium</name>
    <dbReference type="NCBI Taxonomy" id="2590901"/>
    <lineage>
        <taxon>Bacteria</taxon>
        <taxon>Bacillati</taxon>
        <taxon>Actinomycetota</taxon>
        <taxon>Actinomycetes</taxon>
        <taxon>Propionibacteriales</taxon>
        <taxon>Nocardioidaceae</taxon>
        <taxon>Aeromicrobium</taxon>
    </lineage>
</organism>
<comment type="caution">
    <text evidence="4">The sequence shown here is derived from an EMBL/GenBank/DDBJ whole genome shotgun (WGS) entry which is preliminary data.</text>
</comment>
<dbReference type="PROSITE" id="PS50977">
    <property type="entry name" value="HTH_TETR_2"/>
    <property type="match status" value="1"/>
</dbReference>
<dbReference type="OrthoDB" id="7252896at2"/>
<evidence type="ECO:0000256" key="2">
    <source>
        <dbReference type="PROSITE-ProRule" id="PRU00335"/>
    </source>
</evidence>
<dbReference type="PANTHER" id="PTHR30055">
    <property type="entry name" value="HTH-TYPE TRANSCRIPTIONAL REGULATOR RUTR"/>
    <property type="match status" value="1"/>
</dbReference>
<dbReference type="InterPro" id="IPR050109">
    <property type="entry name" value="HTH-type_TetR-like_transc_reg"/>
</dbReference>
<feature type="domain" description="HTH tetR-type" evidence="3">
    <location>
        <begin position="11"/>
        <end position="71"/>
    </location>
</feature>
<accession>A0A554S8Y1</accession>
<dbReference type="EMBL" id="VLNT01000007">
    <property type="protein sequence ID" value="TSD62800.1"/>
    <property type="molecule type" value="Genomic_DNA"/>
</dbReference>
<dbReference type="PANTHER" id="PTHR30055:SF241">
    <property type="entry name" value="TRANSCRIPTIONAL REGULATORY PROTEIN"/>
    <property type="match status" value="1"/>
</dbReference>
<proteinExistence type="predicted"/>
<evidence type="ECO:0000259" key="3">
    <source>
        <dbReference type="PROSITE" id="PS50977"/>
    </source>
</evidence>
<evidence type="ECO:0000313" key="5">
    <source>
        <dbReference type="Proteomes" id="UP000316988"/>
    </source>
</evidence>
<dbReference type="GO" id="GO:0003700">
    <property type="term" value="F:DNA-binding transcription factor activity"/>
    <property type="evidence" value="ECO:0007669"/>
    <property type="project" value="TreeGrafter"/>
</dbReference>
<dbReference type="Pfam" id="PF00440">
    <property type="entry name" value="TetR_N"/>
    <property type="match status" value="1"/>
</dbReference>
<sequence length="206" mass="23253">MAVHDGTRRRATTRARLLDAAREVLADTGIQGATVEQICERAGFTRGAFYSNYDSKDELVVDLFNREKERMVAALRGAVDAELRHGDLGSIAKILEHFTSVEPIDRTWFLVHHEFVIHAVRHRRIADAYVELWEQTHEEFAEIIAMACEGLGRRLTIDLQAATRLMLGLFDTSLRDTFVRDDAPVADLTILQEQIPALVQSLSEPL</sequence>
<dbReference type="InterPro" id="IPR001647">
    <property type="entry name" value="HTH_TetR"/>
</dbReference>
<evidence type="ECO:0000313" key="4">
    <source>
        <dbReference type="EMBL" id="TSD62800.1"/>
    </source>
</evidence>
<evidence type="ECO:0000256" key="1">
    <source>
        <dbReference type="ARBA" id="ARBA00023125"/>
    </source>
</evidence>
<dbReference type="RefSeq" id="WP_143913399.1">
    <property type="nucleotide sequence ID" value="NZ_VLNT01000007.1"/>
</dbReference>
<name>A0A554S8Y1_9ACTN</name>
<reference evidence="4 5" key="1">
    <citation type="submission" date="2019-07" db="EMBL/GenBank/DDBJ databases">
        <authorList>
            <person name="Zhao L.H."/>
        </authorList>
    </citation>
    <scope>NUCLEOTIDE SEQUENCE [LARGE SCALE GENOMIC DNA]</scope>
    <source>
        <strain evidence="4 5">Co35</strain>
    </source>
</reference>
<protein>
    <submittedName>
        <fullName evidence="4">Helix-turn-helix transcriptional regulator</fullName>
    </submittedName>
</protein>
<dbReference type="PRINTS" id="PR00455">
    <property type="entry name" value="HTHTETR"/>
</dbReference>
<dbReference type="AlphaFoldDB" id="A0A554S8Y1"/>
<keyword evidence="1 2" id="KW-0238">DNA-binding</keyword>
<dbReference type="InterPro" id="IPR009057">
    <property type="entry name" value="Homeodomain-like_sf"/>
</dbReference>
<keyword evidence="5" id="KW-1185">Reference proteome</keyword>
<gene>
    <name evidence="4" type="ORF">FNM00_10530</name>
</gene>
<feature type="DNA-binding region" description="H-T-H motif" evidence="2">
    <location>
        <begin position="34"/>
        <end position="53"/>
    </location>
</feature>
<dbReference type="GO" id="GO:0000976">
    <property type="term" value="F:transcription cis-regulatory region binding"/>
    <property type="evidence" value="ECO:0007669"/>
    <property type="project" value="TreeGrafter"/>
</dbReference>
<dbReference type="Proteomes" id="UP000316988">
    <property type="component" value="Unassembled WGS sequence"/>
</dbReference>
<dbReference type="SUPFAM" id="SSF46689">
    <property type="entry name" value="Homeodomain-like"/>
    <property type="match status" value="1"/>
</dbReference>